<dbReference type="KEGG" id="cpat:CLPA_c37420"/>
<dbReference type="InterPro" id="IPR014777">
    <property type="entry name" value="4pyrrole_Mease_sub1"/>
</dbReference>
<reference evidence="3 6" key="1">
    <citation type="journal article" date="2015" name="Genome Announc.">
        <title>Complete Genome Sequence of the Nitrogen-Fixing and Solvent-Producing Clostridium pasteurianum DSM 525.</title>
        <authorList>
            <person name="Poehlein A."/>
            <person name="Grosse-Honebrink A."/>
            <person name="Zhang Y."/>
            <person name="Minton N.P."/>
            <person name="Daniel R."/>
        </authorList>
    </citation>
    <scope>NUCLEOTIDE SEQUENCE [LARGE SCALE GENOMIC DNA]</scope>
    <source>
        <strain evidence="3">DSM 525</strain>
        <strain evidence="6">DSM 525 / ATCC 6013</strain>
    </source>
</reference>
<dbReference type="FunFam" id="1.10.287.1080:FF:000003">
    <property type="entry name" value="Nucleoside triphosphate pyrophosphohydrolase"/>
    <property type="match status" value="1"/>
</dbReference>
<dbReference type="CDD" id="cd11723">
    <property type="entry name" value="YabN_N_like"/>
    <property type="match status" value="1"/>
</dbReference>
<evidence type="ECO:0000313" key="5">
    <source>
        <dbReference type="Proteomes" id="UP000028042"/>
    </source>
</evidence>
<dbReference type="InterPro" id="IPR048011">
    <property type="entry name" value="NTP-PPase_MazG-like_C"/>
</dbReference>
<dbReference type="FunFam" id="1.10.287.1080:FF:000001">
    <property type="entry name" value="Nucleoside triphosphate pyrophosphohydrolase"/>
    <property type="match status" value="1"/>
</dbReference>
<dbReference type="NCBIfam" id="NF007113">
    <property type="entry name" value="PRK09562.1"/>
    <property type="match status" value="1"/>
</dbReference>
<dbReference type="Proteomes" id="UP000030905">
    <property type="component" value="Chromosome"/>
</dbReference>
<dbReference type="GO" id="GO:0047429">
    <property type="term" value="F:nucleoside triphosphate diphosphatase activity"/>
    <property type="evidence" value="ECO:0007669"/>
    <property type="project" value="InterPro"/>
</dbReference>
<dbReference type="GO" id="GO:0046052">
    <property type="term" value="P:UTP catabolic process"/>
    <property type="evidence" value="ECO:0007669"/>
    <property type="project" value="TreeGrafter"/>
</dbReference>
<dbReference type="Proteomes" id="UP000028042">
    <property type="component" value="Unassembled WGS sequence"/>
</dbReference>
<dbReference type="GO" id="GO:0046047">
    <property type="term" value="P:TTP catabolic process"/>
    <property type="evidence" value="ECO:0007669"/>
    <property type="project" value="TreeGrafter"/>
</dbReference>
<evidence type="ECO:0000259" key="1">
    <source>
        <dbReference type="Pfam" id="PF00590"/>
    </source>
</evidence>
<keyword evidence="6" id="KW-1185">Reference proteome</keyword>
<feature type="domain" description="NTP pyrophosphohydrolase MazG-like" evidence="2">
    <location>
        <begin position="251"/>
        <end position="324"/>
    </location>
</feature>
<dbReference type="InterPro" id="IPR004518">
    <property type="entry name" value="MazG-like_dom"/>
</dbReference>
<dbReference type="Gene3D" id="3.40.1010.10">
    <property type="entry name" value="Cobalt-precorrin-4 Transmethylase, Domain 1"/>
    <property type="match status" value="1"/>
</dbReference>
<evidence type="ECO:0000313" key="6">
    <source>
        <dbReference type="Proteomes" id="UP000030905"/>
    </source>
</evidence>
<dbReference type="PANTHER" id="PTHR30522:SF0">
    <property type="entry name" value="NUCLEOSIDE TRIPHOSPHATE PYROPHOSPHOHYDROLASE"/>
    <property type="match status" value="1"/>
</dbReference>
<evidence type="ECO:0000259" key="2">
    <source>
        <dbReference type="Pfam" id="PF03819"/>
    </source>
</evidence>
<dbReference type="GO" id="GO:0008168">
    <property type="term" value="F:methyltransferase activity"/>
    <property type="evidence" value="ECO:0007669"/>
    <property type="project" value="InterPro"/>
</dbReference>
<dbReference type="InterPro" id="IPR000878">
    <property type="entry name" value="4pyrrol_Mease"/>
</dbReference>
<proteinExistence type="predicted"/>
<gene>
    <name evidence="3" type="ORF">CLPA_c37420</name>
    <name evidence="4" type="ORF">CP6013_03462</name>
</gene>
<accession>A0A0H3J790</accession>
<dbReference type="SUPFAM" id="SSF53790">
    <property type="entry name" value="Tetrapyrrole methylase"/>
    <property type="match status" value="1"/>
</dbReference>
<dbReference type="NCBIfam" id="TIGR00444">
    <property type="entry name" value="mazG"/>
    <property type="match status" value="1"/>
</dbReference>
<dbReference type="SUPFAM" id="SSF101386">
    <property type="entry name" value="all-alpha NTP pyrophosphatases"/>
    <property type="match status" value="2"/>
</dbReference>
<feature type="domain" description="Tetrapyrrole methylase" evidence="1">
    <location>
        <begin position="1"/>
        <end position="205"/>
    </location>
</feature>
<dbReference type="Gene3D" id="1.10.287.1080">
    <property type="entry name" value="MazG-like"/>
    <property type="match status" value="2"/>
</dbReference>
<dbReference type="InterPro" id="IPR024180">
    <property type="entry name" value="Tetrapyrrole_Mease/MazG_pred"/>
</dbReference>
<dbReference type="CDD" id="cd11528">
    <property type="entry name" value="NTP-PPase_MazG_Nterm"/>
    <property type="match status" value="1"/>
</dbReference>
<dbReference type="GO" id="GO:0006203">
    <property type="term" value="P:dGTP catabolic process"/>
    <property type="evidence" value="ECO:0007669"/>
    <property type="project" value="TreeGrafter"/>
</dbReference>
<dbReference type="GeneID" id="93075836"/>
<organism evidence="3 6">
    <name type="scientific">Clostridium pasteurianum DSM 525 = ATCC 6013</name>
    <dbReference type="NCBI Taxonomy" id="1262449"/>
    <lineage>
        <taxon>Bacteria</taxon>
        <taxon>Bacillati</taxon>
        <taxon>Bacillota</taxon>
        <taxon>Clostridia</taxon>
        <taxon>Eubacteriales</taxon>
        <taxon>Clostridiaceae</taxon>
        <taxon>Clostridium</taxon>
    </lineage>
</organism>
<dbReference type="Pfam" id="PF03819">
    <property type="entry name" value="MazG"/>
    <property type="match status" value="2"/>
</dbReference>
<dbReference type="PIRSF" id="PIRSF002845">
    <property type="entry name" value="Ttrprl_mtas_MazG"/>
    <property type="match status" value="1"/>
</dbReference>
<reference evidence="4" key="2">
    <citation type="submission" date="2015-10" db="EMBL/GenBank/DDBJ databases">
        <title>Improved Draft Genome Sequence of Clostridium pasteurianum Strain ATCC 6013 (DSM 525) Using a Hybrid Next-Generation Sequencing Approach.</title>
        <authorList>
            <person name="Pyne M.E."/>
            <person name="Utturkar S.M."/>
            <person name="Brown S.D."/>
            <person name="Moo-Young M."/>
            <person name="Chung D.A."/>
            <person name="Chou P.C."/>
        </authorList>
    </citation>
    <scope>NUCLEOTIDE SEQUENCE</scope>
    <source>
        <strain evidence="4">ATCC 6013</strain>
    </source>
</reference>
<sequence>MINVVGLGPGSLEALTIGTVQLIKKNTNIFLRTEKHPTVKFLRDEGINFFTYDNEYENSESFDEVYNSIAEDLLSQHEKLGDIVYAVPGHPLVAEKSVDLLLSLCKEKSIKVNILPAVSFIDAVMEALEIDPIDGIKVIDAFDIKNQIMDKRIGTIITQVYNNFIASEVKLSLLDYYSDDTEIYFVRSAGIKDSENIRKIPLYKLDRQQDIDYLTSIYIPKDLDNNKDFYDLVKIIDILRGENGCPWDKEQDHDSIKRDIIEESYEVLEAIDKKDEDMIIEELGDVLFQVMFHSQIGKEEGYFNINDVIGNICNKMINRHPHVFGDEIADSSETVVERWDKIKIKEQKLISYTDVLKHIAISLPALIRAEKVQKKASKIGFDWQKVEGAMDKILEELNEVKKVYKGSNRDKITEEVGDLLFSVVNVSRFLDIDPENALNYTIDKFIRRFEFMELKAKEMNNDLKNMTFNEMNELWNKSKI</sequence>
<dbReference type="InterPro" id="IPR048015">
    <property type="entry name" value="NTP-PPase_MazG-like_N"/>
</dbReference>
<dbReference type="GO" id="GO:0046076">
    <property type="term" value="P:dTTP catabolic process"/>
    <property type="evidence" value="ECO:0007669"/>
    <property type="project" value="TreeGrafter"/>
</dbReference>
<evidence type="ECO:0000313" key="4">
    <source>
        <dbReference type="EMBL" id="KRU14206.1"/>
    </source>
</evidence>
<dbReference type="KEGG" id="cpae:CPAST_c37420"/>
<protein>
    <submittedName>
        <fullName evidence="3">MazG family protein</fullName>
    </submittedName>
</protein>
<evidence type="ECO:0000313" key="3">
    <source>
        <dbReference type="EMBL" id="AJA53769.1"/>
    </source>
</evidence>
<dbReference type="Pfam" id="PF00590">
    <property type="entry name" value="TP_methylase"/>
    <property type="match status" value="1"/>
</dbReference>
<dbReference type="GO" id="GO:0046061">
    <property type="term" value="P:dATP catabolic process"/>
    <property type="evidence" value="ECO:0007669"/>
    <property type="project" value="TreeGrafter"/>
</dbReference>
<dbReference type="EMBL" id="JPGY02000001">
    <property type="protein sequence ID" value="KRU14206.1"/>
    <property type="molecule type" value="Genomic_DNA"/>
</dbReference>
<dbReference type="CDD" id="cd11529">
    <property type="entry name" value="NTP-PPase_MazG_Cterm"/>
    <property type="match status" value="1"/>
</dbReference>
<dbReference type="eggNOG" id="COG3956">
    <property type="taxonomic scope" value="Bacteria"/>
</dbReference>
<dbReference type="InterPro" id="IPR035996">
    <property type="entry name" value="4pyrrol_Methylase_sf"/>
</dbReference>
<dbReference type="EMBL" id="CP009268">
    <property type="protein sequence ID" value="AJA53769.1"/>
    <property type="molecule type" value="Genomic_DNA"/>
</dbReference>
<feature type="domain" description="NTP pyrophosphohydrolase MazG-like" evidence="2">
    <location>
        <begin position="385"/>
        <end position="448"/>
    </location>
</feature>
<dbReference type="GO" id="GO:0046081">
    <property type="term" value="P:dUTP catabolic process"/>
    <property type="evidence" value="ECO:0007669"/>
    <property type="project" value="TreeGrafter"/>
</dbReference>
<dbReference type="InterPro" id="IPR011551">
    <property type="entry name" value="NTP_PyrPHydrolase_MazG"/>
</dbReference>
<name>A0A0H3J790_CLOPA</name>
<dbReference type="PANTHER" id="PTHR30522">
    <property type="entry name" value="NUCLEOSIDE TRIPHOSPHATE PYROPHOSPHOHYDROLASE"/>
    <property type="match status" value="1"/>
</dbReference>
<dbReference type="GO" id="GO:0006950">
    <property type="term" value="P:response to stress"/>
    <property type="evidence" value="ECO:0007669"/>
    <property type="project" value="UniProtKB-ARBA"/>
</dbReference>
<dbReference type="AlphaFoldDB" id="A0A0H3J790"/>
<dbReference type="InterPro" id="IPR035013">
    <property type="entry name" value="YabN_N"/>
</dbReference>
<reference evidence="4 5" key="3">
    <citation type="journal article" name="Genome Announc.">
        <title>Improved Draft Genome Sequence of Clostridium pasteurianum Strain ATCC 6013 (DSM 525) Using a Hybrid Next-Generation Sequencing Approach.</title>
        <authorList>
            <person name="Pyne M.E."/>
            <person name="Utturkar S."/>
            <person name="Brown S.D."/>
            <person name="Moo-Young M."/>
            <person name="Chung D.A."/>
            <person name="Chou C.P."/>
        </authorList>
    </citation>
    <scope>NUCLEOTIDE SEQUENCE [LARGE SCALE GENOMIC DNA]</scope>
    <source>
        <strain evidence="4 5">ATCC 6013</strain>
    </source>
</reference>
<dbReference type="RefSeq" id="WP_004455579.1">
    <property type="nucleotide sequence ID" value="NZ_ANZB01000017.1"/>
</dbReference>
<dbReference type="PATRIC" id="fig|1262449.3.peg.3732"/>